<evidence type="ECO:0000313" key="3">
    <source>
        <dbReference type="Proteomes" id="UP000085678"/>
    </source>
</evidence>
<feature type="region of interest" description="Disordered" evidence="2">
    <location>
        <begin position="514"/>
        <end position="590"/>
    </location>
</feature>
<dbReference type="GeneID" id="106181525"/>
<protein>
    <submittedName>
        <fullName evidence="4">DNA ligase 1</fullName>
    </submittedName>
</protein>
<feature type="region of interest" description="Disordered" evidence="2">
    <location>
        <begin position="1"/>
        <end position="31"/>
    </location>
</feature>
<evidence type="ECO:0000256" key="1">
    <source>
        <dbReference type="SAM" id="Coils"/>
    </source>
</evidence>
<feature type="compositionally biased region" description="Polar residues" evidence="2">
    <location>
        <begin position="442"/>
        <end position="454"/>
    </location>
</feature>
<feature type="region of interest" description="Disordered" evidence="2">
    <location>
        <begin position="237"/>
        <end position="269"/>
    </location>
</feature>
<dbReference type="OrthoDB" id="2195113at2759"/>
<feature type="compositionally biased region" description="Basic and acidic residues" evidence="2">
    <location>
        <begin position="250"/>
        <end position="269"/>
    </location>
</feature>
<proteinExistence type="predicted"/>
<feature type="compositionally biased region" description="Basic residues" evidence="2">
    <location>
        <begin position="346"/>
        <end position="359"/>
    </location>
</feature>
<dbReference type="AlphaFoldDB" id="A0A1S3KFX6"/>
<feature type="coiled-coil region" evidence="1">
    <location>
        <begin position="31"/>
        <end position="58"/>
    </location>
</feature>
<feature type="compositionally biased region" description="Low complexity" evidence="2">
    <location>
        <begin position="1"/>
        <end position="11"/>
    </location>
</feature>
<dbReference type="RefSeq" id="XP_013421392.1">
    <property type="nucleotide sequence ID" value="XM_013565938.1"/>
</dbReference>
<evidence type="ECO:0000256" key="2">
    <source>
        <dbReference type="SAM" id="MobiDB-lite"/>
    </source>
</evidence>
<dbReference type="GO" id="GO:0005783">
    <property type="term" value="C:endoplasmic reticulum"/>
    <property type="evidence" value="ECO:0007669"/>
    <property type="project" value="TreeGrafter"/>
</dbReference>
<dbReference type="InterPro" id="IPR039604">
    <property type="entry name" value="Bfr1"/>
</dbReference>
<dbReference type="GO" id="GO:0003729">
    <property type="term" value="F:mRNA binding"/>
    <property type="evidence" value="ECO:0007669"/>
    <property type="project" value="TreeGrafter"/>
</dbReference>
<dbReference type="PANTHER" id="PTHR31027">
    <property type="entry name" value="NUCLEAR SEGREGATION PROTEIN BFR1"/>
    <property type="match status" value="1"/>
</dbReference>
<feature type="compositionally biased region" description="Acidic residues" evidence="2">
    <location>
        <begin position="463"/>
        <end position="472"/>
    </location>
</feature>
<feature type="region of interest" description="Disordered" evidence="2">
    <location>
        <begin position="331"/>
        <end position="369"/>
    </location>
</feature>
<dbReference type="GO" id="GO:0008298">
    <property type="term" value="P:intracellular mRNA localization"/>
    <property type="evidence" value="ECO:0007669"/>
    <property type="project" value="TreeGrafter"/>
</dbReference>
<accession>A0A1S3KFX6</accession>
<keyword evidence="4" id="KW-0436">Ligase</keyword>
<dbReference type="GO" id="GO:0042175">
    <property type="term" value="C:nuclear outer membrane-endoplasmic reticulum membrane network"/>
    <property type="evidence" value="ECO:0007669"/>
    <property type="project" value="TreeGrafter"/>
</dbReference>
<reference evidence="4" key="1">
    <citation type="submission" date="2025-08" db="UniProtKB">
        <authorList>
            <consortium name="RefSeq"/>
        </authorList>
    </citation>
    <scope>IDENTIFICATION</scope>
    <source>
        <tissue evidence="4">Gonads</tissue>
    </source>
</reference>
<keyword evidence="1" id="KW-0175">Coiled coil</keyword>
<feature type="compositionally biased region" description="Low complexity" evidence="2">
    <location>
        <begin position="537"/>
        <end position="554"/>
    </location>
</feature>
<dbReference type="PANTHER" id="PTHR31027:SF2">
    <property type="entry name" value="LEBERCILIN DOMAIN-CONTAINING PROTEIN"/>
    <property type="match status" value="1"/>
</dbReference>
<dbReference type="GO" id="GO:0016874">
    <property type="term" value="F:ligase activity"/>
    <property type="evidence" value="ECO:0007669"/>
    <property type="project" value="UniProtKB-KW"/>
</dbReference>
<dbReference type="KEGG" id="lak:106181525"/>
<feature type="compositionally biased region" description="Basic and acidic residues" evidence="2">
    <location>
        <begin position="560"/>
        <end position="570"/>
    </location>
</feature>
<evidence type="ECO:0000313" key="4">
    <source>
        <dbReference type="RefSeq" id="XP_013421392.1"/>
    </source>
</evidence>
<name>A0A1S3KFX6_LINAN</name>
<dbReference type="GO" id="GO:1990904">
    <property type="term" value="C:ribonucleoprotein complex"/>
    <property type="evidence" value="ECO:0007669"/>
    <property type="project" value="TreeGrafter"/>
</dbReference>
<dbReference type="Proteomes" id="UP000085678">
    <property type="component" value="Unplaced"/>
</dbReference>
<feature type="region of interest" description="Disordered" evidence="2">
    <location>
        <begin position="442"/>
        <end position="483"/>
    </location>
</feature>
<dbReference type="InParanoid" id="A0A1S3KFX6"/>
<keyword evidence="3" id="KW-1185">Reference proteome</keyword>
<gene>
    <name evidence="4" type="primary">LOC106181525</name>
</gene>
<sequence length="676" mass="76632">MGDEACAAETDAGGEEGERRNSPVKMKPPNKKKFEAELQSILTSIQEKEAQLKTLKDSSASEDNIHSRLRHTRAEKDASIERRKKIDLDLRALNHEISKKMDALTKVQATLHYRTEKRIHDAIGKLEHQLKTHNFKLSEERKIVAEIDSLRRSKKVLSQYLTQKAEIEEMRDRQRKMREERDSQFKIVTGLKSKEEEQRRTLSASRSKTETLKRELDQLYEQKRKIVSEFKKEEKDYNAERSEIRKKHRQESFKKREEERRAHAEAKQKEIEQYEATREPYENEKLMCSALITYLQRFLNPETRTETAGDVGVQENPSIVEEAEGMYVLRKRSTEEDTIPGGWKKQTSKRSKRDRKRAQNKPISHTPQTLTQFAALNLMAPAHTDEITASIEQLRARKKYYDHLPGPVRGEVRTLPDISVQEVEHHSLSSLPESADSNAFSYSRSISHTESEGSYEQPMCVTDLEESAEEGEKENGKEDPICSSFQASQGTEMLVENVVSECVGASGAAPLNATASQEEGTLSVGIEEPDCDSGPRSSTESTSSDSSHSTVTEHTAGDSPSHDASHDKSHGTPCDPLLIPQLTKSQVSRDKERHVIFKDSSDVIDPIEVDMVHEECCEEESKNVNKTVDGASGKTSPLVTSYSGHLPRKRREIESLQDIFDKLDFAELDGENNPSL</sequence>
<dbReference type="STRING" id="7574.A0A1S3KFX6"/>
<organism evidence="3 4">
    <name type="scientific">Lingula anatina</name>
    <name type="common">Brachiopod</name>
    <name type="synonym">Lingula unguis</name>
    <dbReference type="NCBI Taxonomy" id="7574"/>
    <lineage>
        <taxon>Eukaryota</taxon>
        <taxon>Metazoa</taxon>
        <taxon>Spiralia</taxon>
        <taxon>Lophotrochozoa</taxon>
        <taxon>Brachiopoda</taxon>
        <taxon>Linguliformea</taxon>
        <taxon>Lingulata</taxon>
        <taxon>Lingulida</taxon>
        <taxon>Linguloidea</taxon>
        <taxon>Lingulidae</taxon>
        <taxon>Lingula</taxon>
    </lineage>
</organism>